<sequence length="467" mass="55392">MDQNQCVLMDQKKQINLKVEKATFYLQGQIIEAFNEKNEVYYLFFYKHQFLTAAKAKKLRRQSYIEHAFKEGIIFNSPHPLVDILLSSNQPLQKVSFQPLLEKLDKHYSPQEKASILTFFESFISKKRLFTEITSVYYEYRRNGQYFSAYRIIRILMDFAPNSSTLKSLASDMNFKKYAALYNQESEEILEKDIIFAEKVFYSQKENDTYFHQLEHLLEQDSRWMDLMALYIYRLTSTPSNTDYAYLLRLLNQYVNENEAADILEALCPSLDNFLPLQQDLLNKYMETRNVQKIFDMIQQYNFTLNDSSTVRRIGTMLEELDIETSHVSPDILPTLLKPYVELFPVPGEKLLYTWVISLMKTHELSYIQKWLKPLKENPKHLQIFGKMNTMERIYNDPDEMQTLGELYYEFKQLDKAIECFSWEMELDPTSPKPPHWLAKTYRDKGMNYESDAYQQLSMDLQKGLSG</sequence>
<dbReference type="Proteomes" id="UP000315215">
    <property type="component" value="Chromosome"/>
</dbReference>
<dbReference type="AlphaFoldDB" id="A0A516KKP2"/>
<gene>
    <name evidence="2" type="ORF">FN924_18340</name>
</gene>
<dbReference type="RefSeq" id="WP_143896985.1">
    <property type="nucleotide sequence ID" value="NZ_CP041666.1"/>
</dbReference>
<dbReference type="KEGG" id="aqt:FN924_18340"/>
<proteinExistence type="predicted"/>
<keyword evidence="3" id="KW-1185">Reference proteome</keyword>
<protein>
    <submittedName>
        <fullName evidence="2">Uncharacterized protein</fullName>
    </submittedName>
</protein>
<dbReference type="SUPFAM" id="SSF48452">
    <property type="entry name" value="TPR-like"/>
    <property type="match status" value="1"/>
</dbReference>
<dbReference type="EMBL" id="CP041666">
    <property type="protein sequence ID" value="QDP41955.1"/>
    <property type="molecule type" value="Genomic_DNA"/>
</dbReference>
<dbReference type="PROSITE" id="PS50005">
    <property type="entry name" value="TPR"/>
    <property type="match status" value="1"/>
</dbReference>
<feature type="repeat" description="TPR" evidence="1">
    <location>
        <begin position="398"/>
        <end position="431"/>
    </location>
</feature>
<keyword evidence="1" id="KW-0802">TPR repeat</keyword>
<dbReference type="InterPro" id="IPR019734">
    <property type="entry name" value="TPR_rpt"/>
</dbReference>
<dbReference type="Gene3D" id="1.25.40.10">
    <property type="entry name" value="Tetratricopeptide repeat domain"/>
    <property type="match status" value="1"/>
</dbReference>
<name>A0A516KKP2_9BACI</name>
<evidence type="ECO:0000313" key="2">
    <source>
        <dbReference type="EMBL" id="QDP41955.1"/>
    </source>
</evidence>
<evidence type="ECO:0000256" key="1">
    <source>
        <dbReference type="PROSITE-ProRule" id="PRU00339"/>
    </source>
</evidence>
<dbReference type="InterPro" id="IPR011990">
    <property type="entry name" value="TPR-like_helical_dom_sf"/>
</dbReference>
<dbReference type="OrthoDB" id="2676051at2"/>
<reference evidence="2 3" key="1">
    <citation type="submission" date="2019-07" db="EMBL/GenBank/DDBJ databases">
        <authorList>
            <person name="Li J."/>
        </authorList>
    </citation>
    <scope>NUCLEOTIDE SEQUENCE [LARGE SCALE GENOMIC DNA]</scope>
    <source>
        <strain evidence="2 3">TKL69</strain>
    </source>
</reference>
<evidence type="ECO:0000313" key="3">
    <source>
        <dbReference type="Proteomes" id="UP000315215"/>
    </source>
</evidence>
<accession>A0A516KKP2</accession>
<organism evidence="2 3">
    <name type="scientific">Radiobacillus deserti</name>
    <dbReference type="NCBI Taxonomy" id="2594883"/>
    <lineage>
        <taxon>Bacteria</taxon>
        <taxon>Bacillati</taxon>
        <taxon>Bacillota</taxon>
        <taxon>Bacilli</taxon>
        <taxon>Bacillales</taxon>
        <taxon>Bacillaceae</taxon>
        <taxon>Radiobacillus</taxon>
    </lineage>
</organism>